<dbReference type="SUPFAM" id="SSF52540">
    <property type="entry name" value="P-loop containing nucleoside triphosphate hydrolases"/>
    <property type="match status" value="2"/>
</dbReference>
<dbReference type="PROSITE" id="PS51194">
    <property type="entry name" value="HELICASE_CTER"/>
    <property type="match status" value="1"/>
</dbReference>
<dbReference type="PANTHER" id="PTHR45626">
    <property type="entry name" value="TRANSCRIPTION TERMINATION FACTOR 2-RELATED"/>
    <property type="match status" value="1"/>
</dbReference>
<dbReference type="AlphaFoldDB" id="A0AAE0NCA6"/>
<organism evidence="7 8">
    <name type="scientific">Lasiosphaeria ovina</name>
    <dbReference type="NCBI Taxonomy" id="92902"/>
    <lineage>
        <taxon>Eukaryota</taxon>
        <taxon>Fungi</taxon>
        <taxon>Dikarya</taxon>
        <taxon>Ascomycota</taxon>
        <taxon>Pezizomycotina</taxon>
        <taxon>Sordariomycetes</taxon>
        <taxon>Sordariomycetidae</taxon>
        <taxon>Sordariales</taxon>
        <taxon>Lasiosphaeriaceae</taxon>
        <taxon>Lasiosphaeria</taxon>
    </lineage>
</organism>
<dbReference type="InterPro" id="IPR027417">
    <property type="entry name" value="P-loop_NTPase"/>
</dbReference>
<dbReference type="InterPro" id="IPR050628">
    <property type="entry name" value="SNF2_RAD54_helicase_TF"/>
</dbReference>
<evidence type="ECO:0000259" key="6">
    <source>
        <dbReference type="PROSITE" id="PS51194"/>
    </source>
</evidence>
<dbReference type="SMART" id="SM00490">
    <property type="entry name" value="HELICc"/>
    <property type="match status" value="1"/>
</dbReference>
<dbReference type="InterPro" id="IPR038718">
    <property type="entry name" value="SNF2-like_sf"/>
</dbReference>
<proteinExistence type="predicted"/>
<dbReference type="Pfam" id="PF00176">
    <property type="entry name" value="SNF2-rel_dom"/>
    <property type="match status" value="1"/>
</dbReference>
<evidence type="ECO:0000256" key="4">
    <source>
        <dbReference type="SAM" id="MobiDB-lite"/>
    </source>
</evidence>
<keyword evidence="2" id="KW-0378">Hydrolase</keyword>
<name>A0AAE0NCA6_9PEZI</name>
<dbReference type="GO" id="GO:0016787">
    <property type="term" value="F:hydrolase activity"/>
    <property type="evidence" value="ECO:0007669"/>
    <property type="project" value="UniProtKB-KW"/>
</dbReference>
<dbReference type="InterPro" id="IPR001650">
    <property type="entry name" value="Helicase_C-like"/>
</dbReference>
<evidence type="ECO:0000313" key="8">
    <source>
        <dbReference type="Proteomes" id="UP001287356"/>
    </source>
</evidence>
<dbReference type="Proteomes" id="UP001287356">
    <property type="component" value="Unassembled WGS sequence"/>
</dbReference>
<dbReference type="PANTHER" id="PTHR45626:SF52">
    <property type="entry name" value="SINGLE-STRANDED DNA-DEPENDENT ATPASE (EUROFUNG)"/>
    <property type="match status" value="1"/>
</dbReference>
<feature type="region of interest" description="Disordered" evidence="4">
    <location>
        <begin position="546"/>
        <end position="605"/>
    </location>
</feature>
<dbReference type="GO" id="GO:0005524">
    <property type="term" value="F:ATP binding"/>
    <property type="evidence" value="ECO:0007669"/>
    <property type="project" value="UniProtKB-KW"/>
</dbReference>
<reference evidence="7" key="1">
    <citation type="journal article" date="2023" name="Mol. Phylogenet. Evol.">
        <title>Genome-scale phylogeny and comparative genomics of the fungal order Sordariales.</title>
        <authorList>
            <person name="Hensen N."/>
            <person name="Bonometti L."/>
            <person name="Westerberg I."/>
            <person name="Brannstrom I.O."/>
            <person name="Guillou S."/>
            <person name="Cros-Aarteil S."/>
            <person name="Calhoun S."/>
            <person name="Haridas S."/>
            <person name="Kuo A."/>
            <person name="Mondo S."/>
            <person name="Pangilinan J."/>
            <person name="Riley R."/>
            <person name="LaButti K."/>
            <person name="Andreopoulos B."/>
            <person name="Lipzen A."/>
            <person name="Chen C."/>
            <person name="Yan M."/>
            <person name="Daum C."/>
            <person name="Ng V."/>
            <person name="Clum A."/>
            <person name="Steindorff A."/>
            <person name="Ohm R.A."/>
            <person name="Martin F."/>
            <person name="Silar P."/>
            <person name="Natvig D.O."/>
            <person name="Lalanne C."/>
            <person name="Gautier V."/>
            <person name="Ament-Velasquez S.L."/>
            <person name="Kruys A."/>
            <person name="Hutchinson M.I."/>
            <person name="Powell A.J."/>
            <person name="Barry K."/>
            <person name="Miller A.N."/>
            <person name="Grigoriev I.V."/>
            <person name="Debuchy R."/>
            <person name="Gladieux P."/>
            <person name="Hiltunen Thoren M."/>
            <person name="Johannesson H."/>
        </authorList>
    </citation>
    <scope>NUCLEOTIDE SEQUENCE</scope>
    <source>
        <strain evidence="7">CBS 958.72</strain>
    </source>
</reference>
<dbReference type="Pfam" id="PF00271">
    <property type="entry name" value="Helicase_C"/>
    <property type="match status" value="1"/>
</dbReference>
<keyword evidence="3" id="KW-0067">ATP-binding</keyword>
<dbReference type="InterPro" id="IPR049730">
    <property type="entry name" value="SNF2/RAD54-like_C"/>
</dbReference>
<dbReference type="Gene3D" id="3.40.50.10810">
    <property type="entry name" value="Tandem AAA-ATPase domain"/>
    <property type="match status" value="1"/>
</dbReference>
<evidence type="ECO:0000313" key="7">
    <source>
        <dbReference type="EMBL" id="KAK3378717.1"/>
    </source>
</evidence>
<feature type="domain" description="Helicase C-terminal" evidence="6">
    <location>
        <begin position="610"/>
        <end position="771"/>
    </location>
</feature>
<dbReference type="GO" id="GO:0006281">
    <property type="term" value="P:DNA repair"/>
    <property type="evidence" value="ECO:0007669"/>
    <property type="project" value="TreeGrafter"/>
</dbReference>
<dbReference type="SMART" id="SM00487">
    <property type="entry name" value="DEXDc"/>
    <property type="match status" value="1"/>
</dbReference>
<sequence length="809" mass="89823">MLKLAFQGSGKYAGILNSPVLSCLLQDFKVRFSAQLLPPDQARGPERKPGKQELKSPKLCPVRIVIYAMRGDERAIGAKLSDAGLFLQHPAAHECSSQNVSYSNPHYLARPGSEPPTLEDLSLTANDSSPLQDNRLDNVGMSRLLRIFDLAEPDGSGASISVDPSPRLSSTLMSHQLVALAMMIERECGIVENPRFPTLWASTTDNRSRQIITGKYRDSPVPVYGGVLADEMGLGKTLSVLALICSSLDDFHHHQSASQQESIVTGTLIIAPKSTITAWQEQIDRHIFQNQIKVGLYHGTKRRQLASQLQHLDVVITTYETLRFDWEAKGPLFTQPWLRVVLDEAHHIRNRSSLAFKSTMGLKAKYRWCLSGTPIHNSLDDYGALLTFVGVDPFHDKATFDVWIATPLRENARVGIPRLKDLVRATCLRRTKASPTVHLDLVEPIRNMEHINLSDEDQALYDFFRKKTTEIAVDTRAAEQAKGSTAAEGNILFHMNVLRLICNHGRALLPPRALTAWLHGSDKSEADWNMGGAVFQAGGCSLCGVDLGNPDDDDDDDPRSPSPAARHRDSLCETCYATSRDSPDSGGFAKRQQGGEMAGGLASTTQPSAKVEALLKNLSQEQNAESEGLAVNKSVIFSSWTRMLDLIEPALQRHRISFQRIDGRTGLDARREALRRFNSHDGFTVMLASIGSCSEGVDFTAANNVHIMEPHWSPMAEAQAVDRVHRKGQARRVTITRYIVPKSIETYIQWIQESKLRLISQSMNVVDEAEEVDIISERWKVSVIIQLQARFRIVCVLGVLTKFRCSRSV</sequence>
<dbReference type="GO" id="GO:0005634">
    <property type="term" value="C:nucleus"/>
    <property type="evidence" value="ECO:0007669"/>
    <property type="project" value="TreeGrafter"/>
</dbReference>
<feature type="domain" description="Helicase ATP-binding" evidence="5">
    <location>
        <begin position="217"/>
        <end position="392"/>
    </location>
</feature>
<dbReference type="GO" id="GO:0008094">
    <property type="term" value="F:ATP-dependent activity, acting on DNA"/>
    <property type="evidence" value="ECO:0007669"/>
    <property type="project" value="TreeGrafter"/>
</dbReference>
<dbReference type="InterPro" id="IPR000330">
    <property type="entry name" value="SNF2_N"/>
</dbReference>
<dbReference type="Gene3D" id="3.40.50.300">
    <property type="entry name" value="P-loop containing nucleotide triphosphate hydrolases"/>
    <property type="match status" value="1"/>
</dbReference>
<keyword evidence="8" id="KW-1185">Reference proteome</keyword>
<protein>
    <submittedName>
        <fullName evidence="7">SNF2 family N-terminal domain-containing protein</fullName>
    </submittedName>
</protein>
<evidence type="ECO:0000259" key="5">
    <source>
        <dbReference type="PROSITE" id="PS51192"/>
    </source>
</evidence>
<dbReference type="PROSITE" id="PS51192">
    <property type="entry name" value="HELICASE_ATP_BIND_1"/>
    <property type="match status" value="1"/>
</dbReference>
<dbReference type="InterPro" id="IPR014001">
    <property type="entry name" value="Helicase_ATP-bd"/>
</dbReference>
<gene>
    <name evidence="7" type="ORF">B0T24DRAFT_521272</name>
</gene>
<evidence type="ECO:0000256" key="1">
    <source>
        <dbReference type="ARBA" id="ARBA00022741"/>
    </source>
</evidence>
<keyword evidence="1" id="KW-0547">Nucleotide-binding</keyword>
<evidence type="ECO:0000256" key="3">
    <source>
        <dbReference type="ARBA" id="ARBA00022840"/>
    </source>
</evidence>
<dbReference type="CDD" id="cd18008">
    <property type="entry name" value="DEXDc_SHPRH-like"/>
    <property type="match status" value="1"/>
</dbReference>
<dbReference type="EMBL" id="JAULSN010000002">
    <property type="protein sequence ID" value="KAK3378717.1"/>
    <property type="molecule type" value="Genomic_DNA"/>
</dbReference>
<reference evidence="7" key="2">
    <citation type="submission" date="2023-06" db="EMBL/GenBank/DDBJ databases">
        <authorList>
            <consortium name="Lawrence Berkeley National Laboratory"/>
            <person name="Haridas S."/>
            <person name="Hensen N."/>
            <person name="Bonometti L."/>
            <person name="Westerberg I."/>
            <person name="Brannstrom I.O."/>
            <person name="Guillou S."/>
            <person name="Cros-Aarteil S."/>
            <person name="Calhoun S."/>
            <person name="Kuo A."/>
            <person name="Mondo S."/>
            <person name="Pangilinan J."/>
            <person name="Riley R."/>
            <person name="Labutti K."/>
            <person name="Andreopoulos B."/>
            <person name="Lipzen A."/>
            <person name="Chen C."/>
            <person name="Yanf M."/>
            <person name="Daum C."/>
            <person name="Ng V."/>
            <person name="Clum A."/>
            <person name="Steindorff A."/>
            <person name="Ohm R."/>
            <person name="Martin F."/>
            <person name="Silar P."/>
            <person name="Natvig D."/>
            <person name="Lalanne C."/>
            <person name="Gautier V."/>
            <person name="Ament-Velasquez S.L."/>
            <person name="Kruys A."/>
            <person name="Hutchinson M.I."/>
            <person name="Powell A.J."/>
            <person name="Barry K."/>
            <person name="Miller A.N."/>
            <person name="Grigoriev I.V."/>
            <person name="Debuchy R."/>
            <person name="Gladieux P."/>
            <person name="Thoren M.H."/>
            <person name="Johannesson H."/>
        </authorList>
    </citation>
    <scope>NUCLEOTIDE SEQUENCE</scope>
    <source>
        <strain evidence="7">CBS 958.72</strain>
    </source>
</reference>
<evidence type="ECO:0000256" key="2">
    <source>
        <dbReference type="ARBA" id="ARBA00022801"/>
    </source>
</evidence>
<accession>A0AAE0NCA6</accession>
<dbReference type="CDD" id="cd18793">
    <property type="entry name" value="SF2_C_SNF"/>
    <property type="match status" value="1"/>
</dbReference>
<comment type="caution">
    <text evidence="7">The sequence shown here is derived from an EMBL/GenBank/DDBJ whole genome shotgun (WGS) entry which is preliminary data.</text>
</comment>